<feature type="non-terminal residue" evidence="1">
    <location>
        <position position="423"/>
    </location>
</feature>
<dbReference type="InterPro" id="IPR032466">
    <property type="entry name" value="Metal_Hydrolase"/>
</dbReference>
<protein>
    <recommendedName>
        <fullName evidence="2">Amidohydrolase-related domain-containing protein</fullName>
    </recommendedName>
</protein>
<dbReference type="PANTHER" id="PTHR43135:SF3">
    <property type="entry name" value="ALPHA-D-RIBOSE 1-METHYLPHOSPHONATE 5-TRIPHOSPHATE DIPHOSPHATASE"/>
    <property type="match status" value="1"/>
</dbReference>
<dbReference type="SUPFAM" id="SSF51556">
    <property type="entry name" value="Metallo-dependent hydrolases"/>
    <property type="match status" value="1"/>
</dbReference>
<dbReference type="Gene3D" id="3.20.20.140">
    <property type="entry name" value="Metal-dependent hydrolases"/>
    <property type="match status" value="1"/>
</dbReference>
<feature type="non-terminal residue" evidence="1">
    <location>
        <position position="1"/>
    </location>
</feature>
<dbReference type="InterPro" id="IPR011659">
    <property type="entry name" value="WD40"/>
</dbReference>
<sequence length="423" mass="46379">GESIVFESLGRLWLKNQGDAPRPLTKDKTQTHEYSPVWSSDGREVYFLRWQDDQLGSIRVVSSRAGISREVSNRPGHYVDLAISSDDKTLLYRRLPGSNMTHPDWGDNPGIYQLALDTSVETKVNQKGLQPHYGPDGRVYALERTWAGTGRGSDNSAQSNLISMNPGGFDLMTHASSEFATDFRISPNGSYLAFIEHFQLYLTVMPAQGLSFRVGQSSHSMPMKKVSEWGADYVNFSKDGKTLNWSIGPEYKSVPVESFLFDDEAQPSVVNLSQFVDFAKPSGTVALVGGKIITMDADRSVIQSGVVLIRENLIQQVGSIDEVTIPEHASVMDITGKVIMPGMIDAHAHGPYGRDQIIPQQNWSLLAHLALGVTTVHNPSSRANQVFAAAEYQKAGRILGPRIFSTGEVIYGAKSTGFAPVDS</sequence>
<dbReference type="Gene3D" id="2.30.40.10">
    <property type="entry name" value="Urease, subunit C, domain 1"/>
    <property type="match status" value="1"/>
</dbReference>
<dbReference type="AlphaFoldDB" id="A0A382KCL4"/>
<proteinExistence type="predicted"/>
<dbReference type="SUPFAM" id="SSF51338">
    <property type="entry name" value="Composite domain of metallo-dependent hydrolases"/>
    <property type="match status" value="1"/>
</dbReference>
<evidence type="ECO:0000313" key="1">
    <source>
        <dbReference type="EMBL" id="SVC21243.1"/>
    </source>
</evidence>
<dbReference type="Pfam" id="PF07676">
    <property type="entry name" value="PD40"/>
    <property type="match status" value="1"/>
</dbReference>
<organism evidence="1">
    <name type="scientific">marine metagenome</name>
    <dbReference type="NCBI Taxonomy" id="408172"/>
    <lineage>
        <taxon>unclassified sequences</taxon>
        <taxon>metagenomes</taxon>
        <taxon>ecological metagenomes</taxon>
    </lineage>
</organism>
<accession>A0A382KCL4</accession>
<dbReference type="EMBL" id="UINC01079338">
    <property type="protein sequence ID" value="SVC21243.1"/>
    <property type="molecule type" value="Genomic_DNA"/>
</dbReference>
<evidence type="ECO:0008006" key="2">
    <source>
        <dbReference type="Google" id="ProtNLM"/>
    </source>
</evidence>
<dbReference type="SUPFAM" id="SSF69304">
    <property type="entry name" value="Tricorn protease N-terminal domain"/>
    <property type="match status" value="1"/>
</dbReference>
<dbReference type="Gene3D" id="2.120.10.30">
    <property type="entry name" value="TolB, C-terminal domain"/>
    <property type="match status" value="1"/>
</dbReference>
<dbReference type="GO" id="GO:0016810">
    <property type="term" value="F:hydrolase activity, acting on carbon-nitrogen (but not peptide) bonds"/>
    <property type="evidence" value="ECO:0007669"/>
    <property type="project" value="InterPro"/>
</dbReference>
<gene>
    <name evidence="1" type="ORF">METZ01_LOCUS274097</name>
</gene>
<dbReference type="PANTHER" id="PTHR43135">
    <property type="entry name" value="ALPHA-D-RIBOSE 1-METHYLPHOSPHONATE 5-TRIPHOSPHATE DIPHOSPHATASE"/>
    <property type="match status" value="1"/>
</dbReference>
<dbReference type="InterPro" id="IPR011059">
    <property type="entry name" value="Metal-dep_hydrolase_composite"/>
</dbReference>
<reference evidence="1" key="1">
    <citation type="submission" date="2018-05" db="EMBL/GenBank/DDBJ databases">
        <authorList>
            <person name="Lanie J.A."/>
            <person name="Ng W.-L."/>
            <person name="Kazmierczak K.M."/>
            <person name="Andrzejewski T.M."/>
            <person name="Davidsen T.M."/>
            <person name="Wayne K.J."/>
            <person name="Tettelin H."/>
            <person name="Glass J.I."/>
            <person name="Rusch D."/>
            <person name="Podicherti R."/>
            <person name="Tsui H.-C.T."/>
            <person name="Winkler M.E."/>
        </authorList>
    </citation>
    <scope>NUCLEOTIDE SEQUENCE</scope>
</reference>
<dbReference type="InterPro" id="IPR051781">
    <property type="entry name" value="Metallo-dep_Hydrolase"/>
</dbReference>
<name>A0A382KCL4_9ZZZZ</name>
<dbReference type="InterPro" id="IPR011042">
    <property type="entry name" value="6-blade_b-propeller_TolB-like"/>
</dbReference>